<dbReference type="RefSeq" id="XP_023594428.1">
    <property type="nucleotide sequence ID" value="XM_023738660.1"/>
</dbReference>
<dbReference type="KEGG" id="tmu:105756657"/>
<protein>
    <submittedName>
        <fullName evidence="3">LOW QUALITY PROTEIN: talanin</fullName>
    </submittedName>
</protein>
<dbReference type="AlphaFoldDB" id="A0A2Y9RS44"/>
<dbReference type="InParanoid" id="A0A2Y9RS44"/>
<sequence>MKCRGNQTQNPCPHGTYFQLGETPLHPVERKTQAWRLQSRSSSEPETTPAPPPGRTGSNHDMASEVLAEMCCGLSELITVPSYAGVSIQVQETCKRSWHLLHGRAHMQQAQNSETLKEESGRKLEELQAQVLLHLPR</sequence>
<proteinExistence type="predicted"/>
<organism evidence="2 3">
    <name type="scientific">Trichechus manatus latirostris</name>
    <name type="common">Florida manatee</name>
    <dbReference type="NCBI Taxonomy" id="127582"/>
    <lineage>
        <taxon>Eukaryota</taxon>
        <taxon>Metazoa</taxon>
        <taxon>Chordata</taxon>
        <taxon>Craniata</taxon>
        <taxon>Vertebrata</taxon>
        <taxon>Euteleostomi</taxon>
        <taxon>Mammalia</taxon>
        <taxon>Eutheria</taxon>
        <taxon>Afrotheria</taxon>
        <taxon>Sirenia</taxon>
        <taxon>Trichechidae</taxon>
        <taxon>Trichechus</taxon>
    </lineage>
</organism>
<name>A0A2Y9RS44_TRIMA</name>
<feature type="region of interest" description="Disordered" evidence="1">
    <location>
        <begin position="1"/>
        <end position="62"/>
    </location>
</feature>
<dbReference type="GeneID" id="105756657"/>
<gene>
    <name evidence="3" type="primary">LOC105756657</name>
</gene>
<evidence type="ECO:0000256" key="1">
    <source>
        <dbReference type="SAM" id="MobiDB-lite"/>
    </source>
</evidence>
<dbReference type="Proteomes" id="UP000248480">
    <property type="component" value="Unplaced"/>
</dbReference>
<keyword evidence="2" id="KW-1185">Reference proteome</keyword>
<evidence type="ECO:0000313" key="3">
    <source>
        <dbReference type="RefSeq" id="XP_023594428.1"/>
    </source>
</evidence>
<accession>A0A2Y9RS44</accession>
<reference evidence="3" key="1">
    <citation type="submission" date="2025-08" db="UniProtKB">
        <authorList>
            <consortium name="RefSeq"/>
        </authorList>
    </citation>
    <scope>IDENTIFICATION</scope>
</reference>
<feature type="compositionally biased region" description="Polar residues" evidence="1">
    <location>
        <begin position="1"/>
        <end position="11"/>
    </location>
</feature>
<evidence type="ECO:0000313" key="2">
    <source>
        <dbReference type="Proteomes" id="UP000248480"/>
    </source>
</evidence>